<keyword evidence="2" id="KW-0812">Transmembrane</keyword>
<dbReference type="EMBL" id="CAFBMR010000140">
    <property type="protein sequence ID" value="CAB4931104.1"/>
    <property type="molecule type" value="Genomic_DNA"/>
</dbReference>
<keyword evidence="2" id="KW-1133">Transmembrane helix</keyword>
<protein>
    <submittedName>
        <fullName evidence="3">Unannotated protein</fullName>
    </submittedName>
</protein>
<reference evidence="3" key="1">
    <citation type="submission" date="2020-05" db="EMBL/GenBank/DDBJ databases">
        <authorList>
            <person name="Chiriac C."/>
            <person name="Salcher M."/>
            <person name="Ghai R."/>
            <person name="Kavagutti S V."/>
        </authorList>
    </citation>
    <scope>NUCLEOTIDE SEQUENCE</scope>
</reference>
<dbReference type="AlphaFoldDB" id="A0A6J7IL95"/>
<evidence type="ECO:0000256" key="2">
    <source>
        <dbReference type="SAM" id="Phobius"/>
    </source>
</evidence>
<evidence type="ECO:0000313" key="3">
    <source>
        <dbReference type="EMBL" id="CAB4931104.1"/>
    </source>
</evidence>
<feature type="region of interest" description="Disordered" evidence="1">
    <location>
        <begin position="1"/>
        <end position="27"/>
    </location>
</feature>
<name>A0A6J7IL95_9ZZZZ</name>
<feature type="transmembrane region" description="Helical" evidence="2">
    <location>
        <begin position="37"/>
        <end position="60"/>
    </location>
</feature>
<evidence type="ECO:0000256" key="1">
    <source>
        <dbReference type="SAM" id="MobiDB-lite"/>
    </source>
</evidence>
<sequence length="101" mass="11253">MGSSYSDVPYPEKNYPGPKIDARDPEAARRTTGEMGWVIMSHLISGILLYTFLGWLLSLWLGNAPLLMAVGAVLGIVLATYMIYRRLQATPKSTPARRNRK</sequence>
<gene>
    <name evidence="3" type="ORF">UFOPK3610_01943</name>
</gene>
<organism evidence="3">
    <name type="scientific">freshwater metagenome</name>
    <dbReference type="NCBI Taxonomy" id="449393"/>
    <lineage>
        <taxon>unclassified sequences</taxon>
        <taxon>metagenomes</taxon>
        <taxon>ecological metagenomes</taxon>
    </lineage>
</organism>
<feature type="transmembrane region" description="Helical" evidence="2">
    <location>
        <begin position="66"/>
        <end position="84"/>
    </location>
</feature>
<keyword evidence="2" id="KW-0472">Membrane</keyword>
<accession>A0A6J7IL95</accession>
<proteinExistence type="predicted"/>
<dbReference type="Pfam" id="PF09527">
    <property type="entry name" value="ATPase_gene1"/>
    <property type="match status" value="1"/>
</dbReference>
<dbReference type="InterPro" id="IPR032820">
    <property type="entry name" value="ATPase_put"/>
</dbReference>